<organism evidence="1">
    <name type="scientific">Notodromas monacha</name>
    <dbReference type="NCBI Taxonomy" id="399045"/>
    <lineage>
        <taxon>Eukaryota</taxon>
        <taxon>Metazoa</taxon>
        <taxon>Ecdysozoa</taxon>
        <taxon>Arthropoda</taxon>
        <taxon>Crustacea</taxon>
        <taxon>Oligostraca</taxon>
        <taxon>Ostracoda</taxon>
        <taxon>Podocopa</taxon>
        <taxon>Podocopida</taxon>
        <taxon>Cypridocopina</taxon>
        <taxon>Cypridoidea</taxon>
        <taxon>Cyprididae</taxon>
        <taxon>Notodromas</taxon>
    </lineage>
</organism>
<name>A0A7R9GC14_9CRUS</name>
<gene>
    <name evidence="1" type="ORF">NMOB1V02_LOCUS4709</name>
</gene>
<dbReference type="AlphaFoldDB" id="A0A7R9GC14"/>
<reference evidence="1" key="1">
    <citation type="submission" date="2020-11" db="EMBL/GenBank/DDBJ databases">
        <authorList>
            <person name="Tran Van P."/>
        </authorList>
    </citation>
    <scope>NUCLEOTIDE SEQUENCE</scope>
</reference>
<dbReference type="Proteomes" id="UP000678499">
    <property type="component" value="Unassembled WGS sequence"/>
</dbReference>
<protein>
    <submittedName>
        <fullName evidence="1">Uncharacterized protein</fullName>
    </submittedName>
</protein>
<dbReference type="InterPro" id="IPR052586">
    <property type="entry name" value="ASCC2"/>
</dbReference>
<dbReference type="EMBL" id="OA882798">
    <property type="protein sequence ID" value="CAD7276966.1"/>
    <property type="molecule type" value="Genomic_DNA"/>
</dbReference>
<dbReference type="EMBL" id="CAJPEX010000761">
    <property type="protein sequence ID" value="CAG0917118.1"/>
    <property type="molecule type" value="Genomic_DNA"/>
</dbReference>
<keyword evidence="2" id="KW-1185">Reference proteome</keyword>
<feature type="non-terminal residue" evidence="1">
    <location>
        <position position="1"/>
    </location>
</feature>
<dbReference type="PANTHER" id="PTHR21494:SF0">
    <property type="entry name" value="ACTIVATING SIGNAL COINTEGRATOR 1 COMPLEX SUBUNIT 2"/>
    <property type="match status" value="1"/>
</dbReference>
<proteinExistence type="predicted"/>
<evidence type="ECO:0000313" key="2">
    <source>
        <dbReference type="Proteomes" id="UP000678499"/>
    </source>
</evidence>
<sequence>MSIVDSYYLPYYAPVFAFESENSKEIWAETVKEIRRDLSLALRLPHKEFWTLAAGNASFVPCLESYLRSARRPYDIWELDLDGETNASLQAIHRLVFGIFARFAEFRSCEISGKTSEDLLVFLVKRRVFDPSNILDLCTVYSNGSSAGAVHRLIRLLLRESAFALPLLKVL</sequence>
<evidence type="ECO:0000313" key="1">
    <source>
        <dbReference type="EMBL" id="CAD7276966.1"/>
    </source>
</evidence>
<dbReference type="PANTHER" id="PTHR21494">
    <property type="entry name" value="ACTIVATING SIGNAL COINTEGRATOR 1 COMPLEX SUBUNIT 2 ASC-1 COMPLEX SUBUNIT P100"/>
    <property type="match status" value="1"/>
</dbReference>
<accession>A0A7R9GC14</accession>
<dbReference type="OrthoDB" id="5577209at2759"/>
<dbReference type="GO" id="GO:0006355">
    <property type="term" value="P:regulation of DNA-templated transcription"/>
    <property type="evidence" value="ECO:0007669"/>
    <property type="project" value="TreeGrafter"/>
</dbReference>
<dbReference type="GO" id="GO:0043130">
    <property type="term" value="F:ubiquitin binding"/>
    <property type="evidence" value="ECO:0007669"/>
    <property type="project" value="TreeGrafter"/>
</dbReference>